<dbReference type="GO" id="GO:0071479">
    <property type="term" value="P:cellular response to ionizing radiation"/>
    <property type="evidence" value="ECO:0007669"/>
    <property type="project" value="TreeGrafter"/>
</dbReference>
<dbReference type="GO" id="GO:0031573">
    <property type="term" value="P:mitotic intra-S DNA damage checkpoint signaling"/>
    <property type="evidence" value="ECO:0007669"/>
    <property type="project" value="TreeGrafter"/>
</dbReference>
<dbReference type="PIRSF" id="PIRSF009303">
    <property type="entry name" value="Cell_cycle_RAD9"/>
    <property type="match status" value="1"/>
</dbReference>
<dbReference type="InterPro" id="IPR046938">
    <property type="entry name" value="DNA_clamp_sf"/>
</dbReference>
<accession>A0A420YJS3</accession>
<keyword evidence="4" id="KW-1185">Reference proteome</keyword>
<feature type="compositionally biased region" description="Polar residues" evidence="2">
    <location>
        <begin position="340"/>
        <end position="354"/>
    </location>
</feature>
<feature type="compositionally biased region" description="Basic residues" evidence="2">
    <location>
        <begin position="440"/>
        <end position="450"/>
    </location>
</feature>
<evidence type="ECO:0000256" key="2">
    <source>
        <dbReference type="SAM" id="MobiDB-lite"/>
    </source>
</evidence>
<dbReference type="EMBL" id="QVQW01000006">
    <property type="protein sequence ID" value="RKU48132.1"/>
    <property type="molecule type" value="Genomic_DNA"/>
</dbReference>
<reference evidence="3 4" key="1">
    <citation type="submission" date="2018-08" db="EMBL/GenBank/DDBJ databases">
        <title>Draft genome of the lignicolous fungus Coniochaeta pulveracea.</title>
        <authorList>
            <person name="Borstlap C.J."/>
            <person name="De Witt R.N."/>
            <person name="Botha A."/>
            <person name="Volschenk H."/>
        </authorList>
    </citation>
    <scope>NUCLEOTIDE SEQUENCE [LARGE SCALE GENOMIC DNA]</scope>
    <source>
        <strain evidence="3 4">CAB683</strain>
    </source>
</reference>
<protein>
    <recommendedName>
        <fullName evidence="5">DNA repair protein rad9</fullName>
    </recommendedName>
</protein>
<organism evidence="3 4">
    <name type="scientific">Coniochaeta pulveracea</name>
    <dbReference type="NCBI Taxonomy" id="177199"/>
    <lineage>
        <taxon>Eukaryota</taxon>
        <taxon>Fungi</taxon>
        <taxon>Dikarya</taxon>
        <taxon>Ascomycota</taxon>
        <taxon>Pezizomycotina</taxon>
        <taxon>Sordariomycetes</taxon>
        <taxon>Sordariomycetidae</taxon>
        <taxon>Coniochaetales</taxon>
        <taxon>Coniochaetaceae</taxon>
        <taxon>Coniochaeta</taxon>
    </lineage>
</organism>
<dbReference type="Gene3D" id="3.70.10.10">
    <property type="match status" value="1"/>
</dbReference>
<sequence>MAIISFTLSEEGMGIFHDALGCISKFADEVCLEARKDKLSLSSINLSKSTYVCIDFAANRFFSAYSFQGQGQTREKFHCYLTIRALLSIFRPRIGADKDRESTVERVDVSADDGPGIKSRLIAKIFCRNGITATHALQFEVRNAVHASFREEEACNHWTISSRTLRQLMDHFGPGIELLDINVEGENVVNFTCFTEKAARTAEDATVLKKPLHTSIAVEIDEFDNIQLPEEHHIVINVKDFRNILQHAQITSGELSASYSDLGRPMRLTYHRDGVACKFILMTVLKDALPGLKTKKGVRNNQARPQLDAAAPPASDKPGVSAVGNSRPAAEASRTEPKVQQKTPVRPQRQSQFQIRPPPLPPASTLRSDSLFVTQDNDDQMWEPVNPEEDEDAEDIGRLEWDPNHVGHMNAPEIPMHALTLSPRTHPKEGSSATLPLAPRKPRTRNRRTWPRCLSPAWNPPRDYRRFASLASFRRDRERTVSCGGVLLDGHRITIVG</sequence>
<dbReference type="Proteomes" id="UP000275385">
    <property type="component" value="Unassembled WGS sequence"/>
</dbReference>
<dbReference type="Pfam" id="PF04139">
    <property type="entry name" value="Rad9"/>
    <property type="match status" value="1"/>
</dbReference>
<comment type="similarity">
    <text evidence="1">Belongs to the rad9 family.</text>
</comment>
<dbReference type="PANTHER" id="PTHR15237">
    <property type="entry name" value="DNA REPAIR PROTEIN RAD9"/>
    <property type="match status" value="1"/>
</dbReference>
<name>A0A420YJS3_9PEZI</name>
<feature type="region of interest" description="Disordered" evidence="2">
    <location>
        <begin position="424"/>
        <end position="453"/>
    </location>
</feature>
<dbReference type="GO" id="GO:0006281">
    <property type="term" value="P:DNA repair"/>
    <property type="evidence" value="ECO:0007669"/>
    <property type="project" value="InterPro"/>
</dbReference>
<dbReference type="GO" id="GO:0000076">
    <property type="term" value="P:DNA replication checkpoint signaling"/>
    <property type="evidence" value="ECO:0007669"/>
    <property type="project" value="TreeGrafter"/>
</dbReference>
<evidence type="ECO:0008006" key="5">
    <source>
        <dbReference type="Google" id="ProtNLM"/>
    </source>
</evidence>
<dbReference type="PANTHER" id="PTHR15237:SF0">
    <property type="entry name" value="CELL CYCLE CHECKPOINT CONTROL PROTEIN"/>
    <property type="match status" value="1"/>
</dbReference>
<comment type="caution">
    <text evidence="3">The sequence shown here is derived from an EMBL/GenBank/DDBJ whole genome shotgun (WGS) entry which is preliminary data.</text>
</comment>
<dbReference type="InterPro" id="IPR026584">
    <property type="entry name" value="Rad9"/>
</dbReference>
<dbReference type="STRING" id="177199.A0A420YJS3"/>
<dbReference type="InterPro" id="IPR007268">
    <property type="entry name" value="Rad9/Ddc1"/>
</dbReference>
<dbReference type="GO" id="GO:0030896">
    <property type="term" value="C:checkpoint clamp complex"/>
    <property type="evidence" value="ECO:0007669"/>
    <property type="project" value="InterPro"/>
</dbReference>
<dbReference type="SUPFAM" id="SSF55979">
    <property type="entry name" value="DNA clamp"/>
    <property type="match status" value="1"/>
</dbReference>
<dbReference type="OrthoDB" id="60092at2759"/>
<feature type="region of interest" description="Disordered" evidence="2">
    <location>
        <begin position="296"/>
        <end position="367"/>
    </location>
</feature>
<dbReference type="AlphaFoldDB" id="A0A420YJS3"/>
<evidence type="ECO:0000256" key="1">
    <source>
        <dbReference type="ARBA" id="ARBA00008494"/>
    </source>
</evidence>
<gene>
    <name evidence="3" type="ORF">DL546_009141</name>
</gene>
<proteinExistence type="inferred from homology"/>
<evidence type="ECO:0000313" key="3">
    <source>
        <dbReference type="EMBL" id="RKU48132.1"/>
    </source>
</evidence>
<evidence type="ECO:0000313" key="4">
    <source>
        <dbReference type="Proteomes" id="UP000275385"/>
    </source>
</evidence>